<proteinExistence type="predicted"/>
<dbReference type="InterPro" id="IPR032675">
    <property type="entry name" value="LRR_dom_sf"/>
</dbReference>
<dbReference type="AlphaFoldDB" id="A0A137NXQ2"/>
<dbReference type="EMBL" id="KQ964636">
    <property type="protein sequence ID" value="KXN67448.1"/>
    <property type="molecule type" value="Genomic_DNA"/>
</dbReference>
<dbReference type="SUPFAM" id="SSF52047">
    <property type="entry name" value="RNI-like"/>
    <property type="match status" value="1"/>
</dbReference>
<evidence type="ECO:0000313" key="1">
    <source>
        <dbReference type="EMBL" id="KXN67448.1"/>
    </source>
</evidence>
<dbReference type="Gene3D" id="3.80.10.10">
    <property type="entry name" value="Ribonuclease Inhibitor"/>
    <property type="match status" value="1"/>
</dbReference>
<reference evidence="1 2" key="1">
    <citation type="journal article" date="2015" name="Genome Biol. Evol.">
        <title>Phylogenomic analyses indicate that early fungi evolved digesting cell walls of algal ancestors of land plants.</title>
        <authorList>
            <person name="Chang Y."/>
            <person name="Wang S."/>
            <person name="Sekimoto S."/>
            <person name="Aerts A.L."/>
            <person name="Choi C."/>
            <person name="Clum A."/>
            <person name="LaButti K.M."/>
            <person name="Lindquist E.A."/>
            <person name="Yee Ngan C."/>
            <person name="Ohm R.A."/>
            <person name="Salamov A.A."/>
            <person name="Grigoriev I.V."/>
            <person name="Spatafora J.W."/>
            <person name="Berbee M.L."/>
        </authorList>
    </citation>
    <scope>NUCLEOTIDE SEQUENCE [LARGE SCALE GENOMIC DNA]</scope>
    <source>
        <strain evidence="1 2">NRRL 28638</strain>
    </source>
</reference>
<keyword evidence="2" id="KW-1185">Reference proteome</keyword>
<organism evidence="1 2">
    <name type="scientific">Conidiobolus coronatus (strain ATCC 28846 / CBS 209.66 / NRRL 28638)</name>
    <name type="common">Delacroixia coronata</name>
    <dbReference type="NCBI Taxonomy" id="796925"/>
    <lineage>
        <taxon>Eukaryota</taxon>
        <taxon>Fungi</taxon>
        <taxon>Fungi incertae sedis</taxon>
        <taxon>Zoopagomycota</taxon>
        <taxon>Entomophthoromycotina</taxon>
        <taxon>Entomophthoromycetes</taxon>
        <taxon>Entomophthorales</taxon>
        <taxon>Ancylistaceae</taxon>
        <taxon>Conidiobolus</taxon>
    </lineage>
</organism>
<protein>
    <recommendedName>
        <fullName evidence="3">RNI-like protein</fullName>
    </recommendedName>
</protein>
<evidence type="ECO:0008006" key="3">
    <source>
        <dbReference type="Google" id="ProtNLM"/>
    </source>
</evidence>
<gene>
    <name evidence="1" type="ORF">CONCODRAFT_10496</name>
</gene>
<accession>A0A137NXQ2</accession>
<dbReference type="Proteomes" id="UP000070444">
    <property type="component" value="Unassembled WGS sequence"/>
</dbReference>
<evidence type="ECO:0000313" key="2">
    <source>
        <dbReference type="Proteomes" id="UP000070444"/>
    </source>
</evidence>
<name>A0A137NXQ2_CONC2</name>
<sequence>MKHLKWDFIFILSEFQEHLTTLDLIEVSLLNGFIRGKLIKTIFSDIGLGGTILQRLPDIDFNDKDLFKDTPDRGYNLPYLKNSIVEPFLSELIEEVTVFSPHVNSLKFDSLQGTACFLMPLASQFNQLTSLKFYDCTLDLRDFKQLMDRLTSLESLVLLQSNPYEFIFDHGITDFRGVFLIPPKCYQSLKKLQLEYTVDTNEYVLEFLSSNPQLLCVILPLKHLNSDGIKVLSENNNLNQIIIDPCYFNQNAQLSAGVPIINSLKSLHLTNIFQNSYSKLYEIVSSFSTIRILKIDLVDYDTQFIANILSKLTQVKSLMIKAEYLYLYDINLDIYDNIEVLKLDICADDKTLYKLPSPPTNLKYISILSGVEYKENFNYLKDNHNCSHWEIKLTGEVIICKAIIE</sequence>